<dbReference type="Gene3D" id="1.10.287.310">
    <property type="match status" value="1"/>
</dbReference>
<dbReference type="PANTHER" id="PTHR45722">
    <property type="entry name" value="60S RIBOSOMAL PROTEIN L35"/>
    <property type="match status" value="1"/>
</dbReference>
<keyword evidence="2" id="KW-0689">Ribosomal protein</keyword>
<reference evidence="4" key="1">
    <citation type="journal article" date="2022" name="Proc. Natl. Acad. Sci. U.S.A.">
        <title>Life cycle and functional genomics of the unicellular red alga Galdieria for elucidating algal and plant evolution and industrial use.</title>
        <authorList>
            <person name="Hirooka S."/>
            <person name="Itabashi T."/>
            <person name="Ichinose T.M."/>
            <person name="Onuma R."/>
            <person name="Fujiwara T."/>
            <person name="Yamashita S."/>
            <person name="Jong L.W."/>
            <person name="Tomita R."/>
            <person name="Iwane A.H."/>
            <person name="Miyagishima S.Y."/>
        </authorList>
    </citation>
    <scope>NUCLEOTIDE SEQUENCE</scope>
    <source>
        <strain evidence="4">NBRC 102759</strain>
    </source>
</reference>
<dbReference type="GO" id="GO:0022625">
    <property type="term" value="C:cytosolic large ribosomal subunit"/>
    <property type="evidence" value="ECO:0007669"/>
    <property type="project" value="InterPro"/>
</dbReference>
<evidence type="ECO:0000313" key="5">
    <source>
        <dbReference type="Proteomes" id="UP001061958"/>
    </source>
</evidence>
<dbReference type="PROSITE" id="PS00579">
    <property type="entry name" value="RIBOSOMAL_L29"/>
    <property type="match status" value="1"/>
</dbReference>
<dbReference type="InterPro" id="IPR045059">
    <property type="entry name" value="Ribosomal_uL29_euk"/>
</dbReference>
<comment type="similarity">
    <text evidence="1">Belongs to the universal ribosomal protein uL29 family.</text>
</comment>
<gene>
    <name evidence="4" type="ORF">GpartN1_g3802.t1</name>
</gene>
<evidence type="ECO:0000313" key="4">
    <source>
        <dbReference type="EMBL" id="GJQ12011.1"/>
    </source>
</evidence>
<dbReference type="HAMAP" id="MF_00374">
    <property type="entry name" value="Ribosomal_uL29"/>
    <property type="match status" value="1"/>
</dbReference>
<keyword evidence="3" id="KW-0687">Ribonucleoprotein</keyword>
<dbReference type="FunFam" id="1.10.287.310:FF:000002">
    <property type="entry name" value="60S ribosomal protein L35"/>
    <property type="match status" value="1"/>
</dbReference>
<dbReference type="OrthoDB" id="528635at2759"/>
<reference evidence="4" key="2">
    <citation type="submission" date="2022-01" db="EMBL/GenBank/DDBJ databases">
        <authorList>
            <person name="Hirooka S."/>
            <person name="Miyagishima S.Y."/>
        </authorList>
    </citation>
    <scope>NUCLEOTIDE SEQUENCE</scope>
    <source>
        <strain evidence="4">NBRC 102759</strain>
    </source>
</reference>
<proteinExistence type="inferred from homology"/>
<dbReference type="InterPro" id="IPR036049">
    <property type="entry name" value="Ribosomal_uL29_sf"/>
</dbReference>
<dbReference type="NCBIfam" id="TIGR00012">
    <property type="entry name" value="L29"/>
    <property type="match status" value="1"/>
</dbReference>
<dbReference type="Proteomes" id="UP001061958">
    <property type="component" value="Unassembled WGS sequence"/>
</dbReference>
<dbReference type="InterPro" id="IPR001854">
    <property type="entry name" value="Ribosomal_uL29"/>
</dbReference>
<organism evidence="4 5">
    <name type="scientific">Galdieria partita</name>
    <dbReference type="NCBI Taxonomy" id="83374"/>
    <lineage>
        <taxon>Eukaryota</taxon>
        <taxon>Rhodophyta</taxon>
        <taxon>Bangiophyceae</taxon>
        <taxon>Galdieriales</taxon>
        <taxon>Galdieriaceae</taxon>
        <taxon>Galdieria</taxon>
    </lineage>
</organism>
<dbReference type="AlphaFoldDB" id="A0A9C7UQS4"/>
<dbReference type="GO" id="GO:0000463">
    <property type="term" value="P:maturation of LSU-rRNA from tricistronic rRNA transcript (SSU-rRNA, 5.8S rRNA, LSU-rRNA)"/>
    <property type="evidence" value="ECO:0007669"/>
    <property type="project" value="InterPro"/>
</dbReference>
<accession>A0A9C7UQS4</accession>
<evidence type="ECO:0000256" key="3">
    <source>
        <dbReference type="ARBA" id="ARBA00023274"/>
    </source>
</evidence>
<dbReference type="PANTHER" id="PTHR45722:SF2">
    <property type="entry name" value="LARGE RIBOSOMAL SUBUNIT PROTEIN UL29-RELATED"/>
    <property type="match status" value="1"/>
</dbReference>
<evidence type="ECO:0000256" key="1">
    <source>
        <dbReference type="ARBA" id="ARBA00009254"/>
    </source>
</evidence>
<dbReference type="Pfam" id="PF00831">
    <property type="entry name" value="Ribosomal_L29"/>
    <property type="match status" value="1"/>
</dbReference>
<name>A0A9C7UQS4_9RHOD</name>
<dbReference type="InterPro" id="IPR018254">
    <property type="entry name" value="Ribosomal_uL29_CS"/>
</dbReference>
<sequence>MARVKAYEIRGKTKAELEKQLVDLKTELSQLRVAQVTGGAASKLAKIKEVRKSIARVLTVITQNQRQSVKEAYRGKKYKPLDLRPKKTRAIRRRLTRHEASKITLKEQKKRQHFPMRKYAIKV</sequence>
<evidence type="ECO:0008006" key="6">
    <source>
        <dbReference type="Google" id="ProtNLM"/>
    </source>
</evidence>
<dbReference type="GO" id="GO:0003729">
    <property type="term" value="F:mRNA binding"/>
    <property type="evidence" value="ECO:0007669"/>
    <property type="project" value="TreeGrafter"/>
</dbReference>
<keyword evidence="5" id="KW-1185">Reference proteome</keyword>
<dbReference type="GO" id="GO:0003735">
    <property type="term" value="F:structural constituent of ribosome"/>
    <property type="evidence" value="ECO:0007669"/>
    <property type="project" value="InterPro"/>
</dbReference>
<comment type="caution">
    <text evidence="4">The sequence shown here is derived from an EMBL/GenBank/DDBJ whole genome shotgun (WGS) entry which is preliminary data.</text>
</comment>
<dbReference type="GO" id="GO:0006412">
    <property type="term" value="P:translation"/>
    <property type="evidence" value="ECO:0007669"/>
    <property type="project" value="InterPro"/>
</dbReference>
<dbReference type="EMBL" id="BQMJ01000029">
    <property type="protein sequence ID" value="GJQ12011.1"/>
    <property type="molecule type" value="Genomic_DNA"/>
</dbReference>
<dbReference type="Gene3D" id="6.10.250.3450">
    <property type="match status" value="1"/>
</dbReference>
<dbReference type="SUPFAM" id="SSF46561">
    <property type="entry name" value="Ribosomal protein L29 (L29p)"/>
    <property type="match status" value="1"/>
</dbReference>
<dbReference type="CDD" id="cd00427">
    <property type="entry name" value="Ribosomal_L29_HIP"/>
    <property type="match status" value="1"/>
</dbReference>
<protein>
    <recommendedName>
        <fullName evidence="6">60S ribosomal protein L35</fullName>
    </recommendedName>
</protein>
<dbReference type="FunFam" id="6.10.250.3450:FF:000001">
    <property type="entry name" value="60S ribosomal protein L35"/>
    <property type="match status" value="1"/>
</dbReference>
<evidence type="ECO:0000256" key="2">
    <source>
        <dbReference type="ARBA" id="ARBA00022980"/>
    </source>
</evidence>